<dbReference type="SMART" id="SM00271">
    <property type="entry name" value="DnaJ"/>
    <property type="match status" value="1"/>
</dbReference>
<dbReference type="InterPro" id="IPR050817">
    <property type="entry name" value="DjlA_DnaK_co-chaperone"/>
</dbReference>
<dbReference type="Pfam" id="PF00226">
    <property type="entry name" value="DnaJ"/>
    <property type="match status" value="1"/>
</dbReference>
<dbReference type="SUPFAM" id="SSF46565">
    <property type="entry name" value="Chaperone J-domain"/>
    <property type="match status" value="1"/>
</dbReference>
<proteinExistence type="predicted"/>
<dbReference type="PANTHER" id="PTHR24074">
    <property type="entry name" value="CO-CHAPERONE PROTEIN DJLA"/>
    <property type="match status" value="1"/>
</dbReference>
<dbReference type="AlphaFoldDB" id="A0A6J4TUL4"/>
<accession>A0A6J4TUL4</accession>
<dbReference type="InterPro" id="IPR001623">
    <property type="entry name" value="DnaJ_domain"/>
</dbReference>
<dbReference type="Gene3D" id="1.10.287.110">
    <property type="entry name" value="DnaJ domain"/>
    <property type="match status" value="1"/>
</dbReference>
<dbReference type="InterPro" id="IPR036869">
    <property type="entry name" value="J_dom_sf"/>
</dbReference>
<evidence type="ECO:0000256" key="2">
    <source>
        <dbReference type="SAM" id="Phobius"/>
    </source>
</evidence>
<keyword evidence="2" id="KW-0472">Membrane</keyword>
<feature type="region of interest" description="Disordered" evidence="1">
    <location>
        <begin position="98"/>
        <end position="122"/>
    </location>
</feature>
<evidence type="ECO:0000313" key="4">
    <source>
        <dbReference type="EMBL" id="CAA9532472.1"/>
    </source>
</evidence>
<protein>
    <recommendedName>
        <fullName evidence="3">J domain-containing protein</fullName>
    </recommendedName>
</protein>
<dbReference type="EMBL" id="CADCWE010000065">
    <property type="protein sequence ID" value="CAA9532472.1"/>
    <property type="molecule type" value="Genomic_DNA"/>
</dbReference>
<sequence length="162" mass="17571">MSANPHPDADNHYQRLGVAFTASPAEITRAYRAAMKRVHPDRQRAAGRAVAEERAKRLNQAYAVLSRPVARAEYDRAIRAETVQDQLMNRYVGGFAMPQPGSSGGDGQRLRRAPTAAQRRERARSDHDALVSVVVAFGGITLAIVGLLVAWAVLSWAVGAVV</sequence>
<dbReference type="PROSITE" id="PS50076">
    <property type="entry name" value="DNAJ_2"/>
    <property type="match status" value="1"/>
</dbReference>
<evidence type="ECO:0000259" key="3">
    <source>
        <dbReference type="PROSITE" id="PS50076"/>
    </source>
</evidence>
<organism evidence="4">
    <name type="scientific">uncultured Thermomicrobiales bacterium</name>
    <dbReference type="NCBI Taxonomy" id="1645740"/>
    <lineage>
        <taxon>Bacteria</taxon>
        <taxon>Pseudomonadati</taxon>
        <taxon>Thermomicrobiota</taxon>
        <taxon>Thermomicrobia</taxon>
        <taxon>Thermomicrobiales</taxon>
        <taxon>environmental samples</taxon>
    </lineage>
</organism>
<dbReference type="PRINTS" id="PR00625">
    <property type="entry name" value="JDOMAIN"/>
</dbReference>
<keyword evidence="2" id="KW-0812">Transmembrane</keyword>
<feature type="transmembrane region" description="Helical" evidence="2">
    <location>
        <begin position="129"/>
        <end position="154"/>
    </location>
</feature>
<feature type="domain" description="J" evidence="3">
    <location>
        <begin position="11"/>
        <end position="78"/>
    </location>
</feature>
<gene>
    <name evidence="4" type="ORF">AVDCRST_MAG73-1040</name>
</gene>
<evidence type="ECO:0000256" key="1">
    <source>
        <dbReference type="SAM" id="MobiDB-lite"/>
    </source>
</evidence>
<reference evidence="4" key="1">
    <citation type="submission" date="2020-02" db="EMBL/GenBank/DDBJ databases">
        <authorList>
            <person name="Meier V. D."/>
        </authorList>
    </citation>
    <scope>NUCLEOTIDE SEQUENCE</scope>
    <source>
        <strain evidence="4">AVDCRST_MAG73</strain>
    </source>
</reference>
<dbReference type="CDD" id="cd06257">
    <property type="entry name" value="DnaJ"/>
    <property type="match status" value="1"/>
</dbReference>
<keyword evidence="2" id="KW-1133">Transmembrane helix</keyword>
<name>A0A6J4TUL4_9BACT</name>